<reference evidence="5" key="1">
    <citation type="journal article" date="2019" name="Int. J. Syst. Evol. Microbiol.">
        <title>The Global Catalogue of Microorganisms (GCM) 10K type strain sequencing project: providing services to taxonomists for standard genome sequencing and annotation.</title>
        <authorList>
            <consortium name="The Broad Institute Genomics Platform"/>
            <consortium name="The Broad Institute Genome Sequencing Center for Infectious Disease"/>
            <person name="Wu L."/>
            <person name="Ma J."/>
        </authorList>
    </citation>
    <scope>NUCLEOTIDE SEQUENCE [LARGE SCALE GENOMIC DNA]</scope>
    <source>
        <strain evidence="5">JCM 17561</strain>
    </source>
</reference>
<proteinExistence type="predicted"/>
<dbReference type="EMBL" id="BAABBP010000035">
    <property type="protein sequence ID" value="GAA4003646.1"/>
    <property type="molecule type" value="Genomic_DNA"/>
</dbReference>
<dbReference type="InterPro" id="IPR041881">
    <property type="entry name" value="PqqD_sf"/>
</dbReference>
<protein>
    <submittedName>
        <fullName evidence="4">Pyrroloquinoline quinone biosynthesis peptide chaperone PqqD</fullName>
    </submittedName>
</protein>
<accession>A0ABP7RXF2</accession>
<dbReference type="NCBIfam" id="TIGR03859">
    <property type="entry name" value="PQQ_PqqD"/>
    <property type="match status" value="1"/>
</dbReference>
<dbReference type="InterPro" id="IPR008792">
    <property type="entry name" value="PQQD"/>
</dbReference>
<evidence type="ECO:0000256" key="3">
    <source>
        <dbReference type="ARBA" id="ARBA00022905"/>
    </source>
</evidence>
<dbReference type="RefSeq" id="WP_103044611.1">
    <property type="nucleotide sequence ID" value="NZ_BAABBP010000035.1"/>
</dbReference>
<comment type="pathway">
    <text evidence="1">Cofactor biosynthesis; pyrroloquinoline quinone biosynthesis.</text>
</comment>
<evidence type="ECO:0000313" key="5">
    <source>
        <dbReference type="Proteomes" id="UP001501627"/>
    </source>
</evidence>
<name>A0ABP7RXF2_9BURK</name>
<sequence>MQPDPTSSPADNAAAVCAAPPCLPRLSRRLRLQYESAQSRWVLLYPEGMVQLNDSAAEILRRCDGRHSVADIVRELEALFDTQGIAVQVQSLIDEGIHRGWID</sequence>
<evidence type="ECO:0000256" key="1">
    <source>
        <dbReference type="ARBA" id="ARBA00004886"/>
    </source>
</evidence>
<dbReference type="Pfam" id="PF05402">
    <property type="entry name" value="PqqD"/>
    <property type="match status" value="1"/>
</dbReference>
<gene>
    <name evidence="4" type="primary">pqqD</name>
    <name evidence="4" type="ORF">GCM10022279_29450</name>
</gene>
<dbReference type="Gene3D" id="1.10.10.1150">
    <property type="entry name" value="Coenzyme PQQ synthesis protein D (PqqD)"/>
    <property type="match status" value="1"/>
</dbReference>
<dbReference type="Proteomes" id="UP001501627">
    <property type="component" value="Unassembled WGS sequence"/>
</dbReference>
<keyword evidence="3" id="KW-0884">PQQ biosynthesis</keyword>
<comment type="subunit">
    <text evidence="2">Monomer. Interacts with PqqE.</text>
</comment>
<comment type="caution">
    <text evidence="4">The sequence shown here is derived from an EMBL/GenBank/DDBJ whole genome shotgun (WGS) entry which is preliminary data.</text>
</comment>
<keyword evidence="5" id="KW-1185">Reference proteome</keyword>
<evidence type="ECO:0000313" key="4">
    <source>
        <dbReference type="EMBL" id="GAA4003646.1"/>
    </source>
</evidence>
<evidence type="ECO:0000256" key="2">
    <source>
        <dbReference type="ARBA" id="ARBA00011741"/>
    </source>
</evidence>
<organism evidence="4 5">
    <name type="scientific">Comamonas faecalis</name>
    <dbReference type="NCBI Taxonomy" id="1387849"/>
    <lineage>
        <taxon>Bacteria</taxon>
        <taxon>Pseudomonadati</taxon>
        <taxon>Pseudomonadota</taxon>
        <taxon>Betaproteobacteria</taxon>
        <taxon>Burkholderiales</taxon>
        <taxon>Comamonadaceae</taxon>
        <taxon>Comamonas</taxon>
    </lineage>
</organism>
<dbReference type="InterPro" id="IPR022479">
    <property type="entry name" value="PqqD_bac"/>
</dbReference>